<name>A0A392MAM7_9FABA</name>
<protein>
    <submittedName>
        <fullName evidence="2">Ankyrin repeat protein</fullName>
    </submittedName>
</protein>
<dbReference type="InterPro" id="IPR026961">
    <property type="entry name" value="PGG_dom"/>
</dbReference>
<evidence type="ECO:0000313" key="3">
    <source>
        <dbReference type="Proteomes" id="UP000265520"/>
    </source>
</evidence>
<evidence type="ECO:0000259" key="1">
    <source>
        <dbReference type="Pfam" id="PF13962"/>
    </source>
</evidence>
<dbReference type="Pfam" id="PF13962">
    <property type="entry name" value="PGG"/>
    <property type="match status" value="1"/>
</dbReference>
<organism evidence="2 3">
    <name type="scientific">Trifolium medium</name>
    <dbReference type="NCBI Taxonomy" id="97028"/>
    <lineage>
        <taxon>Eukaryota</taxon>
        <taxon>Viridiplantae</taxon>
        <taxon>Streptophyta</taxon>
        <taxon>Embryophyta</taxon>
        <taxon>Tracheophyta</taxon>
        <taxon>Spermatophyta</taxon>
        <taxon>Magnoliopsida</taxon>
        <taxon>eudicotyledons</taxon>
        <taxon>Gunneridae</taxon>
        <taxon>Pentapetalae</taxon>
        <taxon>rosids</taxon>
        <taxon>fabids</taxon>
        <taxon>Fabales</taxon>
        <taxon>Fabaceae</taxon>
        <taxon>Papilionoideae</taxon>
        <taxon>50 kb inversion clade</taxon>
        <taxon>NPAAA clade</taxon>
        <taxon>Hologalegina</taxon>
        <taxon>IRL clade</taxon>
        <taxon>Trifolieae</taxon>
        <taxon>Trifolium</taxon>
    </lineage>
</organism>
<keyword evidence="3" id="KW-1185">Reference proteome</keyword>
<dbReference type="AlphaFoldDB" id="A0A392MAM7"/>
<evidence type="ECO:0000313" key="2">
    <source>
        <dbReference type="EMBL" id="MCH84155.1"/>
    </source>
</evidence>
<dbReference type="EMBL" id="LXQA010006346">
    <property type="protein sequence ID" value="MCH84155.1"/>
    <property type="molecule type" value="Genomic_DNA"/>
</dbReference>
<feature type="domain" description="PGG" evidence="1">
    <location>
        <begin position="55"/>
        <end position="125"/>
    </location>
</feature>
<accession>A0A392MAM7</accession>
<gene>
    <name evidence="2" type="ORF">A2U01_0004986</name>
</gene>
<comment type="caution">
    <text evidence="2">The sequence shown here is derived from an EMBL/GenBank/DDBJ whole genome shotgun (WGS) entry which is preliminary data.</text>
</comment>
<reference evidence="2 3" key="1">
    <citation type="journal article" date="2018" name="Front. Plant Sci.">
        <title>Red Clover (Trifolium pratense) and Zigzag Clover (T. medium) - A Picture of Genomic Similarities and Differences.</title>
        <authorList>
            <person name="Dluhosova J."/>
            <person name="Istvanek J."/>
            <person name="Nedelnik J."/>
            <person name="Repkova J."/>
        </authorList>
    </citation>
    <scope>NUCLEOTIDE SEQUENCE [LARGE SCALE GENOMIC DNA]</scope>
    <source>
        <strain evidence="3">cv. 10/8</strain>
        <tissue evidence="2">Leaf</tissue>
    </source>
</reference>
<sequence>MATDNEIIKLLSSAGAKHSSKLSDSQTLASKHKPIITMWDEVEIYMSRVKNLISEEQRNTSMIIVTLIVTATYQSALSPPGGFNSSDNNVNITTSTNSTISSLGAAGKSVLSKQDFLWFSYFMYSRVHRRLNARKLNRPALLQSNTEIDTNTLTV</sequence>
<proteinExistence type="predicted"/>
<dbReference type="Proteomes" id="UP000265520">
    <property type="component" value="Unassembled WGS sequence"/>
</dbReference>